<organism evidence="1 2">
    <name type="scientific">Plebeiibacterium marinum</name>
    <dbReference type="NCBI Taxonomy" id="2992111"/>
    <lineage>
        <taxon>Bacteria</taxon>
        <taxon>Pseudomonadati</taxon>
        <taxon>Bacteroidota</taxon>
        <taxon>Bacteroidia</taxon>
        <taxon>Marinilabiliales</taxon>
        <taxon>Marinilabiliaceae</taxon>
        <taxon>Plebeiibacterium</taxon>
    </lineage>
</organism>
<evidence type="ECO:0000313" key="1">
    <source>
        <dbReference type="EMBL" id="MCW3804064.1"/>
    </source>
</evidence>
<dbReference type="RefSeq" id="WP_301197287.1">
    <property type="nucleotide sequence ID" value="NZ_JAPDPI010000001.1"/>
</dbReference>
<keyword evidence="2" id="KW-1185">Reference proteome</keyword>
<sequence length="116" mass="13043">MDLTGRWNFKEEFDSGKDEGIAILAHAGERVYGMLDFTEYIDEETPFQVKCKIEGSVIGDKVKMEMVDIEVISVEPIEYFPEIREGIINAKGQIVGSSEDEQGICGVFVFEKANNQ</sequence>
<dbReference type="Proteomes" id="UP001207408">
    <property type="component" value="Unassembled WGS sequence"/>
</dbReference>
<reference evidence="1" key="1">
    <citation type="submission" date="2022-10" db="EMBL/GenBank/DDBJ databases">
        <authorList>
            <person name="Yu W.X."/>
        </authorList>
    </citation>
    <scope>NUCLEOTIDE SEQUENCE</scope>
    <source>
        <strain evidence="1">D04</strain>
    </source>
</reference>
<accession>A0AAE3MAH7</accession>
<comment type="caution">
    <text evidence="1">The sequence shown here is derived from an EMBL/GenBank/DDBJ whole genome shotgun (WGS) entry which is preliminary data.</text>
</comment>
<protein>
    <submittedName>
        <fullName evidence="1">Uncharacterized protein</fullName>
    </submittedName>
</protein>
<proteinExistence type="predicted"/>
<dbReference type="EMBL" id="JAPDPI010000001">
    <property type="protein sequence ID" value="MCW3804064.1"/>
    <property type="molecule type" value="Genomic_DNA"/>
</dbReference>
<name>A0AAE3MAH7_9BACT</name>
<evidence type="ECO:0000313" key="2">
    <source>
        <dbReference type="Proteomes" id="UP001207408"/>
    </source>
</evidence>
<gene>
    <name evidence="1" type="ORF">OM074_00415</name>
</gene>
<dbReference type="AlphaFoldDB" id="A0AAE3MAH7"/>